<gene>
    <name evidence="3" type="ORF">ETH01_05990</name>
</gene>
<dbReference type="OrthoDB" id="9782629at2"/>
<dbReference type="RefSeq" id="WP_071868334.1">
    <property type="nucleotide sequence ID" value="NZ_BJUG01000002.1"/>
</dbReference>
<name>A0A249SIY9_ENTTH</name>
<accession>A0A249SIY9</accession>
<evidence type="ECO:0000256" key="1">
    <source>
        <dbReference type="ARBA" id="ARBA00007118"/>
    </source>
</evidence>
<dbReference type="CDD" id="cd02137">
    <property type="entry name" value="MhqN-like"/>
    <property type="match status" value="1"/>
</dbReference>
<organism evidence="3 4">
    <name type="scientific">Enterococcus thailandicus</name>
    <dbReference type="NCBI Taxonomy" id="417368"/>
    <lineage>
        <taxon>Bacteria</taxon>
        <taxon>Bacillati</taxon>
        <taxon>Bacillota</taxon>
        <taxon>Bacilli</taxon>
        <taxon>Lactobacillales</taxon>
        <taxon>Enterococcaceae</taxon>
        <taxon>Enterococcus</taxon>
    </lineage>
</organism>
<dbReference type="KEGG" id="eth:CK496_06115"/>
<dbReference type="EMBL" id="BJUG01000002">
    <property type="protein sequence ID" value="GEK36312.1"/>
    <property type="molecule type" value="Genomic_DNA"/>
</dbReference>
<dbReference type="PANTHER" id="PTHR43673">
    <property type="entry name" value="NAD(P)H NITROREDUCTASE YDGI-RELATED"/>
    <property type="match status" value="1"/>
</dbReference>
<dbReference type="InterPro" id="IPR000415">
    <property type="entry name" value="Nitroreductase-like"/>
</dbReference>
<proteinExistence type="inferred from homology"/>
<dbReference type="PANTHER" id="PTHR43673:SF10">
    <property type="entry name" value="NADH DEHYDROGENASE_NAD(P)H NITROREDUCTASE XCC3605-RELATED"/>
    <property type="match status" value="1"/>
</dbReference>
<evidence type="ECO:0000313" key="4">
    <source>
        <dbReference type="Proteomes" id="UP000321361"/>
    </source>
</evidence>
<dbReference type="GeneID" id="77487213"/>
<dbReference type="Gene3D" id="3.40.109.10">
    <property type="entry name" value="NADH Oxidase"/>
    <property type="match status" value="1"/>
</dbReference>
<sequence length="211" mass="24044">MKLEHLNDFNKIIAERKSIRKYDPEVKISKVEMTEMLKLASTAPSAANIQPWRVVVVESDEAKATLEPVLMGNKLQNETSSAMLLIFGDLLAYENVERIYDEAVEKQMMPLEVREQQVSTIRAGYSSLPTEVLREVVKTDASLFAMQLMLIARSYGYDTNPMTGFYQDQLAETFSLDPERYVPVMILSIGKAVEEGYRSIRLTVDEFSSWK</sequence>
<comment type="caution">
    <text evidence="3">The sequence shown here is derived from an EMBL/GenBank/DDBJ whole genome shotgun (WGS) entry which is preliminary data.</text>
</comment>
<dbReference type="Proteomes" id="UP000321361">
    <property type="component" value="Unassembled WGS sequence"/>
</dbReference>
<evidence type="ECO:0000313" key="3">
    <source>
        <dbReference type="EMBL" id="GEK36312.1"/>
    </source>
</evidence>
<dbReference type="Pfam" id="PF00881">
    <property type="entry name" value="Nitroreductase"/>
    <property type="match status" value="1"/>
</dbReference>
<dbReference type="GO" id="GO:0016491">
    <property type="term" value="F:oxidoreductase activity"/>
    <property type="evidence" value="ECO:0007669"/>
    <property type="project" value="UniProtKB-KW"/>
</dbReference>
<evidence type="ECO:0000256" key="2">
    <source>
        <dbReference type="ARBA" id="ARBA00023002"/>
    </source>
</evidence>
<keyword evidence="2" id="KW-0560">Oxidoreductase</keyword>
<comment type="similarity">
    <text evidence="1">Belongs to the nitroreductase family.</text>
</comment>
<protein>
    <submittedName>
        <fullName evidence="3">NAD(P)H nitroreductase</fullName>
    </submittedName>
</protein>
<dbReference type="InterPro" id="IPR029479">
    <property type="entry name" value="Nitroreductase"/>
</dbReference>
<dbReference type="AlphaFoldDB" id="A0A249SIY9"/>
<dbReference type="SUPFAM" id="SSF55469">
    <property type="entry name" value="FMN-dependent nitroreductase-like"/>
    <property type="match status" value="1"/>
</dbReference>
<reference evidence="3 4" key="1">
    <citation type="submission" date="2019-07" db="EMBL/GenBank/DDBJ databases">
        <title>Whole genome shotgun sequence of Enterococcus thailandicus NBRC 101867.</title>
        <authorList>
            <person name="Hosoyama A."/>
            <person name="Uohara A."/>
            <person name="Ohji S."/>
            <person name="Ichikawa N."/>
        </authorList>
    </citation>
    <scope>NUCLEOTIDE SEQUENCE [LARGE SCALE GENOMIC DNA]</scope>
    <source>
        <strain evidence="3 4">NBRC 101867</strain>
    </source>
</reference>